<dbReference type="InterPro" id="IPR028098">
    <property type="entry name" value="Glyco_trans_4-like_N"/>
</dbReference>
<organism evidence="2 3">
    <name type="scientific">Bosea thiooxidans</name>
    <dbReference type="NCBI Taxonomy" id="53254"/>
    <lineage>
        <taxon>Bacteria</taxon>
        <taxon>Pseudomonadati</taxon>
        <taxon>Pseudomonadota</taxon>
        <taxon>Alphaproteobacteria</taxon>
        <taxon>Hyphomicrobiales</taxon>
        <taxon>Boseaceae</taxon>
        <taxon>Bosea</taxon>
    </lineage>
</organism>
<dbReference type="GO" id="GO:0016757">
    <property type="term" value="F:glycosyltransferase activity"/>
    <property type="evidence" value="ECO:0007669"/>
    <property type="project" value="UniProtKB-ARBA"/>
</dbReference>
<dbReference type="Proteomes" id="UP000051562">
    <property type="component" value="Unassembled WGS sequence"/>
</dbReference>
<dbReference type="EMBL" id="LMAR01000048">
    <property type="protein sequence ID" value="KQK29504.1"/>
    <property type="molecule type" value="Genomic_DNA"/>
</dbReference>
<protein>
    <recommendedName>
        <fullName evidence="1">Glycosyltransferase subfamily 4-like N-terminal domain-containing protein</fullName>
    </recommendedName>
</protein>
<evidence type="ECO:0000313" key="3">
    <source>
        <dbReference type="Proteomes" id="UP000051562"/>
    </source>
</evidence>
<reference evidence="2 3" key="1">
    <citation type="submission" date="2015-10" db="EMBL/GenBank/DDBJ databases">
        <title>Draft genome of Bosea thiooxidans.</title>
        <authorList>
            <person name="Wang X."/>
        </authorList>
    </citation>
    <scope>NUCLEOTIDE SEQUENCE [LARGE SCALE GENOMIC DNA]</scope>
    <source>
        <strain evidence="2 3">CGMCC 9174</strain>
    </source>
</reference>
<evidence type="ECO:0000313" key="2">
    <source>
        <dbReference type="EMBL" id="KQK29504.1"/>
    </source>
</evidence>
<dbReference type="Pfam" id="PF13692">
    <property type="entry name" value="Glyco_trans_1_4"/>
    <property type="match status" value="1"/>
</dbReference>
<dbReference type="Gene3D" id="3.40.50.2000">
    <property type="entry name" value="Glycogen Phosphorylase B"/>
    <property type="match status" value="1"/>
</dbReference>
<evidence type="ECO:0000259" key="1">
    <source>
        <dbReference type="Pfam" id="PF13579"/>
    </source>
</evidence>
<comment type="caution">
    <text evidence="2">The sequence shown here is derived from an EMBL/GenBank/DDBJ whole genome shotgun (WGS) entry which is preliminary data.</text>
</comment>
<dbReference type="Pfam" id="PF13579">
    <property type="entry name" value="Glyco_trans_4_4"/>
    <property type="match status" value="1"/>
</dbReference>
<name>A0A0Q3I3T2_9HYPH</name>
<keyword evidence="3" id="KW-1185">Reference proteome</keyword>
<dbReference type="STRING" id="53254.SAMN05660750_04848"/>
<dbReference type="OrthoDB" id="8432722at2"/>
<proteinExistence type="predicted"/>
<accession>A0A0Q3I3T2</accession>
<feature type="domain" description="Glycosyltransferase subfamily 4-like N-terminal" evidence="1">
    <location>
        <begin position="37"/>
        <end position="206"/>
    </location>
</feature>
<gene>
    <name evidence="2" type="ORF">ARD30_17230</name>
</gene>
<dbReference type="SUPFAM" id="SSF53756">
    <property type="entry name" value="UDP-Glycosyltransferase/glycogen phosphorylase"/>
    <property type="match status" value="1"/>
</dbReference>
<sequence>MRGLRGIDRRVLSLRLAFLTSLIPVARPDTGFEIANAAILTTLRDAGHDVTVIGFLRPGEQPADPQGAVVVAQVDIENAAVSRGTKLRWLAAAFRSGLPVACAKLRSPGAAGLIEAVRTHGPFDAIVLNSVLLPGAFPELLQLAPCILVEHNIEYVSARQNAERAENPVMRRLYAREARLLEAIERRLWREARFIWTLAEEDRKALGSEYRDKSSALPLLGGEPADAGAGMPDEAAAFDIGLIGTWTWEPNRVGLEWFLREVCPLLPDDLRIAVAGRVPPELRTPLNVTLVGRVPGAAAFLRSCRIVALASRAGTGVQLKTIEAMQLGLPAVATPLSCRGFSELPANFTLADSPQDFAAALVSRLAAIGPRDRQRIDGTAFLAGQRAALSDGIARGLAATAG</sequence>
<dbReference type="AlphaFoldDB" id="A0A0Q3I3T2"/>